<sequence length="300" mass="33727">MGKKSTKDRSFAEILPLIVANDLKQNETIFRNMSRIVWSAGHGSTTSRPRNPAVRGCGTTLKSRSRLVGGRPADPTEWPWMVAVLRGDQIQFCGGVLITDRHVLTAAHCVYTFKPRDIKVRLGEYNFEESEETRALDFAISEIRVHRDYVRTTYENDIAILKMYRPTIFDSYIWPVCLPPIDQMFEHKDAIVTGWGTQYYGGPASTILMEVGVPVWPQNKCANSFVQRIPNTMMCAGAYEGGADACQGDSGGPLLHQLANGRWVNIGIVSWGIRCGDRGRPGIYTRVNSYLDWIFKNVVF</sequence>
<dbReference type="Proteomes" id="UP000053105">
    <property type="component" value="Unassembled WGS sequence"/>
</dbReference>
<dbReference type="InterPro" id="IPR009003">
    <property type="entry name" value="Peptidase_S1_PA"/>
</dbReference>
<dbReference type="InterPro" id="IPR001254">
    <property type="entry name" value="Trypsin_dom"/>
</dbReference>
<dbReference type="Pfam" id="PF00089">
    <property type="entry name" value="Trypsin"/>
    <property type="match status" value="1"/>
</dbReference>
<dbReference type="Gene3D" id="2.40.10.10">
    <property type="entry name" value="Trypsin-like serine proteases"/>
    <property type="match status" value="1"/>
</dbReference>
<keyword evidence="3" id="KW-1015">Disulfide bond</keyword>
<accession>A0A0M9ABF2</accession>
<comment type="subcellular location">
    <subcellularLocation>
        <location evidence="1">Secreted</location>
    </subcellularLocation>
</comment>
<evidence type="ECO:0000259" key="7">
    <source>
        <dbReference type="PROSITE" id="PS50240"/>
    </source>
</evidence>
<dbReference type="FunFam" id="2.40.10.10:FF:000038">
    <property type="entry name" value="Serine protease"/>
    <property type="match status" value="1"/>
</dbReference>
<evidence type="ECO:0000256" key="3">
    <source>
        <dbReference type="ARBA" id="ARBA00023157"/>
    </source>
</evidence>
<dbReference type="PROSITE" id="PS50240">
    <property type="entry name" value="TRYPSIN_DOM"/>
    <property type="match status" value="1"/>
</dbReference>
<evidence type="ECO:0000313" key="9">
    <source>
        <dbReference type="Proteomes" id="UP000053105"/>
    </source>
</evidence>
<keyword evidence="6" id="KW-0645">Protease</keyword>
<dbReference type="GO" id="GO:0004252">
    <property type="term" value="F:serine-type endopeptidase activity"/>
    <property type="evidence" value="ECO:0007669"/>
    <property type="project" value="InterPro"/>
</dbReference>
<proteinExistence type="predicted"/>
<dbReference type="InterPro" id="IPR001314">
    <property type="entry name" value="Peptidase_S1A"/>
</dbReference>
<gene>
    <name evidence="8" type="ORF">WN51_11319</name>
</gene>
<dbReference type="InterPro" id="IPR018114">
    <property type="entry name" value="TRYPSIN_HIS"/>
</dbReference>
<dbReference type="GO" id="GO:0005576">
    <property type="term" value="C:extracellular region"/>
    <property type="evidence" value="ECO:0007669"/>
    <property type="project" value="UniProtKB-SubCell"/>
</dbReference>
<evidence type="ECO:0000256" key="6">
    <source>
        <dbReference type="RuleBase" id="RU363034"/>
    </source>
</evidence>
<dbReference type="CDD" id="cd00190">
    <property type="entry name" value="Tryp_SPc"/>
    <property type="match status" value="1"/>
</dbReference>
<dbReference type="PROSITE" id="PS00135">
    <property type="entry name" value="TRYPSIN_SER"/>
    <property type="match status" value="1"/>
</dbReference>
<dbReference type="SMART" id="SM00020">
    <property type="entry name" value="Tryp_SPc"/>
    <property type="match status" value="1"/>
</dbReference>
<evidence type="ECO:0000313" key="8">
    <source>
        <dbReference type="EMBL" id="KOX79709.1"/>
    </source>
</evidence>
<evidence type="ECO:0000256" key="1">
    <source>
        <dbReference type="ARBA" id="ARBA00004613"/>
    </source>
</evidence>
<keyword evidence="2" id="KW-0964">Secreted</keyword>
<keyword evidence="9" id="KW-1185">Reference proteome</keyword>
<dbReference type="PRINTS" id="PR00722">
    <property type="entry name" value="CHYMOTRYPSIN"/>
</dbReference>
<keyword evidence="6" id="KW-0720">Serine protease</keyword>
<dbReference type="PROSITE" id="PS00134">
    <property type="entry name" value="TRYPSIN_HIS"/>
    <property type="match status" value="1"/>
</dbReference>
<dbReference type="InterPro" id="IPR043504">
    <property type="entry name" value="Peptidase_S1_PA_chymotrypsin"/>
</dbReference>
<evidence type="ECO:0000256" key="5">
    <source>
        <dbReference type="ARBA" id="ARBA00076468"/>
    </source>
</evidence>
<dbReference type="STRING" id="166423.A0A0M9ABF2"/>
<dbReference type="AlphaFoldDB" id="A0A0M9ABF2"/>
<feature type="domain" description="Peptidase S1" evidence="7">
    <location>
        <begin position="67"/>
        <end position="299"/>
    </location>
</feature>
<name>A0A0M9ABF2_9HYME</name>
<dbReference type="PANTHER" id="PTHR24252:SF7">
    <property type="entry name" value="HYALIN"/>
    <property type="match status" value="1"/>
</dbReference>
<reference evidence="8 9" key="1">
    <citation type="submission" date="2015-07" db="EMBL/GenBank/DDBJ databases">
        <title>The genome of Melipona quadrifasciata.</title>
        <authorList>
            <person name="Pan H."/>
            <person name="Kapheim K."/>
        </authorList>
    </citation>
    <scope>NUCLEOTIDE SEQUENCE [LARGE SCALE GENOMIC DNA]</scope>
    <source>
        <strain evidence="8">0111107301</strain>
        <tissue evidence="8">Whole body</tissue>
    </source>
</reference>
<dbReference type="PANTHER" id="PTHR24252">
    <property type="entry name" value="ACROSIN-RELATED"/>
    <property type="match status" value="1"/>
</dbReference>
<dbReference type="OrthoDB" id="5918597at2759"/>
<keyword evidence="6" id="KW-0378">Hydrolase</keyword>
<evidence type="ECO:0000256" key="2">
    <source>
        <dbReference type="ARBA" id="ARBA00022525"/>
    </source>
</evidence>
<protein>
    <recommendedName>
        <fullName evidence="4">Phenoloxidase-activating factor 2</fullName>
    </recommendedName>
    <alternativeName>
        <fullName evidence="5">Prophenoloxidase-activating factor II</fullName>
    </alternativeName>
</protein>
<organism evidence="8 9">
    <name type="scientific">Melipona quadrifasciata</name>
    <dbReference type="NCBI Taxonomy" id="166423"/>
    <lineage>
        <taxon>Eukaryota</taxon>
        <taxon>Metazoa</taxon>
        <taxon>Ecdysozoa</taxon>
        <taxon>Arthropoda</taxon>
        <taxon>Hexapoda</taxon>
        <taxon>Insecta</taxon>
        <taxon>Pterygota</taxon>
        <taxon>Neoptera</taxon>
        <taxon>Endopterygota</taxon>
        <taxon>Hymenoptera</taxon>
        <taxon>Apocrita</taxon>
        <taxon>Aculeata</taxon>
        <taxon>Apoidea</taxon>
        <taxon>Anthophila</taxon>
        <taxon>Apidae</taxon>
        <taxon>Melipona</taxon>
    </lineage>
</organism>
<dbReference type="GO" id="GO:0006508">
    <property type="term" value="P:proteolysis"/>
    <property type="evidence" value="ECO:0007669"/>
    <property type="project" value="UniProtKB-KW"/>
</dbReference>
<dbReference type="EMBL" id="KQ435710">
    <property type="protein sequence ID" value="KOX79709.1"/>
    <property type="molecule type" value="Genomic_DNA"/>
</dbReference>
<dbReference type="SUPFAM" id="SSF50494">
    <property type="entry name" value="Trypsin-like serine proteases"/>
    <property type="match status" value="1"/>
</dbReference>
<evidence type="ECO:0000256" key="4">
    <source>
        <dbReference type="ARBA" id="ARBA00068096"/>
    </source>
</evidence>
<dbReference type="InterPro" id="IPR033116">
    <property type="entry name" value="TRYPSIN_SER"/>
</dbReference>